<dbReference type="GO" id="GO:0005524">
    <property type="term" value="F:ATP binding"/>
    <property type="evidence" value="ECO:0007669"/>
    <property type="project" value="UniProtKB-KW"/>
</dbReference>
<dbReference type="GO" id="GO:0006952">
    <property type="term" value="P:defense response"/>
    <property type="evidence" value="ECO:0007669"/>
    <property type="project" value="UniProtKB-KW"/>
</dbReference>
<dbReference type="EMBL" id="CP144746">
    <property type="protein sequence ID" value="WVZ57968.1"/>
    <property type="molecule type" value="Genomic_DNA"/>
</dbReference>
<dbReference type="SUPFAM" id="SSF52540">
    <property type="entry name" value="P-loop containing nucleoside triphosphate hydrolases"/>
    <property type="match status" value="1"/>
</dbReference>
<comment type="similarity">
    <text evidence="1">Belongs to the disease resistance NB-LRR family.</text>
</comment>
<evidence type="ECO:0000259" key="8">
    <source>
        <dbReference type="Pfam" id="PF18052"/>
    </source>
</evidence>
<dbReference type="Pfam" id="PF18052">
    <property type="entry name" value="Rx_N"/>
    <property type="match status" value="1"/>
</dbReference>
<evidence type="ECO:0000256" key="1">
    <source>
        <dbReference type="ARBA" id="ARBA00008894"/>
    </source>
</evidence>
<evidence type="ECO:0000313" key="10">
    <source>
        <dbReference type="Proteomes" id="UP001341281"/>
    </source>
</evidence>
<dbReference type="PANTHER" id="PTHR36766:SF55">
    <property type="entry name" value="OS11G0492900 PROTEIN"/>
    <property type="match status" value="1"/>
</dbReference>
<evidence type="ECO:0000256" key="5">
    <source>
        <dbReference type="ARBA" id="ARBA00022821"/>
    </source>
</evidence>
<dbReference type="InterPro" id="IPR002182">
    <property type="entry name" value="NB-ARC"/>
</dbReference>
<keyword evidence="10" id="KW-1185">Reference proteome</keyword>
<feature type="domain" description="NB-ARC" evidence="7">
    <location>
        <begin position="284"/>
        <end position="380"/>
    </location>
</feature>
<dbReference type="GO" id="GO:0051707">
    <property type="term" value="P:response to other organism"/>
    <property type="evidence" value="ECO:0007669"/>
    <property type="project" value="UniProtKB-ARBA"/>
</dbReference>
<evidence type="ECO:0000259" key="7">
    <source>
        <dbReference type="Pfam" id="PF00931"/>
    </source>
</evidence>
<proteinExistence type="inferred from homology"/>
<organism evidence="9 10">
    <name type="scientific">Paspalum notatum var. saurae</name>
    <dbReference type="NCBI Taxonomy" id="547442"/>
    <lineage>
        <taxon>Eukaryota</taxon>
        <taxon>Viridiplantae</taxon>
        <taxon>Streptophyta</taxon>
        <taxon>Embryophyta</taxon>
        <taxon>Tracheophyta</taxon>
        <taxon>Spermatophyta</taxon>
        <taxon>Magnoliopsida</taxon>
        <taxon>Liliopsida</taxon>
        <taxon>Poales</taxon>
        <taxon>Poaceae</taxon>
        <taxon>PACMAD clade</taxon>
        <taxon>Panicoideae</taxon>
        <taxon>Andropogonodae</taxon>
        <taxon>Paspaleae</taxon>
        <taxon>Paspalinae</taxon>
        <taxon>Paspalum</taxon>
    </lineage>
</organism>
<evidence type="ECO:0000256" key="6">
    <source>
        <dbReference type="ARBA" id="ARBA00022840"/>
    </source>
</evidence>
<keyword evidence="5" id="KW-0611">Plant defense</keyword>
<dbReference type="InterPro" id="IPR032675">
    <property type="entry name" value="LRR_dom_sf"/>
</dbReference>
<keyword evidence="6" id="KW-0067">ATP-binding</keyword>
<keyword evidence="4" id="KW-0547">Nucleotide-binding</keyword>
<dbReference type="Gene3D" id="1.20.5.4130">
    <property type="match status" value="1"/>
</dbReference>
<dbReference type="Gene3D" id="3.80.10.10">
    <property type="entry name" value="Ribonuclease Inhibitor"/>
    <property type="match status" value="1"/>
</dbReference>
<evidence type="ECO:0000256" key="4">
    <source>
        <dbReference type="ARBA" id="ARBA00022741"/>
    </source>
</evidence>
<evidence type="ECO:0008006" key="11">
    <source>
        <dbReference type="Google" id="ProtNLM"/>
    </source>
</evidence>
<dbReference type="Gene3D" id="3.40.50.300">
    <property type="entry name" value="P-loop containing nucleotide triphosphate hydrolases"/>
    <property type="match status" value="1"/>
</dbReference>
<evidence type="ECO:0000256" key="2">
    <source>
        <dbReference type="ARBA" id="ARBA00022614"/>
    </source>
</evidence>
<evidence type="ECO:0000313" key="9">
    <source>
        <dbReference type="EMBL" id="WVZ57968.1"/>
    </source>
</evidence>
<dbReference type="GO" id="GO:0043531">
    <property type="term" value="F:ADP binding"/>
    <property type="evidence" value="ECO:0007669"/>
    <property type="project" value="InterPro"/>
</dbReference>
<evidence type="ECO:0000256" key="3">
    <source>
        <dbReference type="ARBA" id="ARBA00022737"/>
    </source>
</evidence>
<dbReference type="AlphaFoldDB" id="A0AAQ3SNM8"/>
<keyword evidence="2" id="KW-0433">Leucine-rich repeat</keyword>
<protein>
    <recommendedName>
        <fullName evidence="11">NB-ARC domain-containing protein</fullName>
    </recommendedName>
</protein>
<dbReference type="InterPro" id="IPR027417">
    <property type="entry name" value="P-loop_NTPase"/>
</dbReference>
<sequence length="583" mass="67337">MTMIPENSRVQDYVQKTQHPRIDILRVDCDAMWSDEQAVICTTPLSCFTLSCGKQKFWPASSTPCRVDPTIRKEKEENKPCSVGVLLRASRATMADMLVGPLVSLLKEKASSYLLDQYKVMQGMEEQREILGRRLPAILDRRGASRSGVSAWLHALKKVSYEAIDVFDEFKYEALRREARRKGHYSMLSMDVVSLFPDHNRVVFRYRMGKKLRSIVQAIEVLLKEMKAFGFTTQKQEVPPLMMLRQADSIMVDSEKDLLSRSRNEEKNKIVKILLEQDGNGVVPMLIYNDPEVQKHFSFLRWCCVSEDFDIVTIAHKICQRHEEDREKTLQDFRNELSGKRYLIVLDDWGKLMTCLKQGDKGSAILTTTRNVEVARVMTMGAPEAYYLENLGHKYMKEIILSRAFSVQKPKHEELDVILNKVVDRCGSESIWLYVEHQNFSVTELPFKPMHLQHLRYLNMSDNWQMEELPQEISLLYNLLTMDLSFCSSLRRLPNDLKYMRSLRHLYTNGCRSLQYMPPDLGQLTSLQTLIYFVVGATSGCSTVCELQNINLGGELYLNGLKKMQLKSMQKLPALEVKRSLHT</sequence>
<reference evidence="9 10" key="1">
    <citation type="submission" date="2024-02" db="EMBL/GenBank/DDBJ databases">
        <title>High-quality chromosome-scale genome assembly of Pensacola bahiagrass (Paspalum notatum Flugge var. saurae).</title>
        <authorList>
            <person name="Vega J.M."/>
            <person name="Podio M."/>
            <person name="Orjuela J."/>
            <person name="Siena L.A."/>
            <person name="Pessino S.C."/>
            <person name="Combes M.C."/>
            <person name="Mariac C."/>
            <person name="Albertini E."/>
            <person name="Pupilli F."/>
            <person name="Ortiz J.P.A."/>
            <person name="Leblanc O."/>
        </authorList>
    </citation>
    <scope>NUCLEOTIDE SEQUENCE [LARGE SCALE GENOMIC DNA]</scope>
    <source>
        <strain evidence="9">R1</strain>
        <tissue evidence="9">Leaf</tissue>
    </source>
</reference>
<feature type="domain" description="Disease resistance N-terminal" evidence="8">
    <location>
        <begin position="103"/>
        <end position="182"/>
    </location>
</feature>
<accession>A0AAQ3SNM8</accession>
<dbReference type="SUPFAM" id="SSF52058">
    <property type="entry name" value="L domain-like"/>
    <property type="match status" value="1"/>
</dbReference>
<dbReference type="Pfam" id="PF00931">
    <property type="entry name" value="NB-ARC"/>
    <property type="match status" value="1"/>
</dbReference>
<name>A0AAQ3SNM8_PASNO</name>
<dbReference type="InterPro" id="IPR041118">
    <property type="entry name" value="Rx_N"/>
</dbReference>
<keyword evidence="3" id="KW-0677">Repeat</keyword>
<dbReference type="PANTHER" id="PTHR36766">
    <property type="entry name" value="PLANT BROAD-SPECTRUM MILDEW RESISTANCE PROTEIN RPW8"/>
    <property type="match status" value="1"/>
</dbReference>
<gene>
    <name evidence="9" type="ORF">U9M48_008292</name>
</gene>
<dbReference type="Proteomes" id="UP001341281">
    <property type="component" value="Chromosome 02"/>
</dbReference>